<dbReference type="AlphaFoldDB" id="A0A0F9M3W1"/>
<name>A0A0F9M3W1_9ZZZZ</name>
<organism evidence="1">
    <name type="scientific">marine sediment metagenome</name>
    <dbReference type="NCBI Taxonomy" id="412755"/>
    <lineage>
        <taxon>unclassified sequences</taxon>
        <taxon>metagenomes</taxon>
        <taxon>ecological metagenomes</taxon>
    </lineage>
</organism>
<protein>
    <submittedName>
        <fullName evidence="1">Uncharacterized protein</fullName>
    </submittedName>
</protein>
<reference evidence="1" key="1">
    <citation type="journal article" date="2015" name="Nature">
        <title>Complex archaea that bridge the gap between prokaryotes and eukaryotes.</title>
        <authorList>
            <person name="Spang A."/>
            <person name="Saw J.H."/>
            <person name="Jorgensen S.L."/>
            <person name="Zaremba-Niedzwiedzka K."/>
            <person name="Martijn J."/>
            <person name="Lind A.E."/>
            <person name="van Eijk R."/>
            <person name="Schleper C."/>
            <person name="Guy L."/>
            <person name="Ettema T.J."/>
        </authorList>
    </citation>
    <scope>NUCLEOTIDE SEQUENCE</scope>
</reference>
<evidence type="ECO:0000313" key="1">
    <source>
        <dbReference type="EMBL" id="KKN02080.1"/>
    </source>
</evidence>
<comment type="caution">
    <text evidence="1">The sequence shown here is derived from an EMBL/GenBank/DDBJ whole genome shotgun (WGS) entry which is preliminary data.</text>
</comment>
<proteinExistence type="predicted"/>
<sequence length="272" mass="29659">MRDFYQEIIDIIGSGGEACCVFPAADSLYEAADFLTFLTTGRGNLDGLTVTYSEDRRNFDRPTIYSRNQARVPIRWQLNGSNEWGKTPSIAAFSRDDTGSNPMSIGGLFSIESVGVNRAMLSKMGDVGTQEWIANIRTTEKCRFALVDDSAGITIQRESNSVPPLGIPQSFAMVYGAAGGASAADDISLYIAGQVVTSTATNNASYVGMEALAAEVYVGAREQSSVSMEFRDWLSTIFFTHRKLSAVEVFNLNDVYVAMQRAQRSRLLAGIF</sequence>
<gene>
    <name evidence="1" type="ORF">LCGC14_1121310</name>
</gene>
<accession>A0A0F9M3W1</accession>
<dbReference type="EMBL" id="LAZR01005185">
    <property type="protein sequence ID" value="KKN02080.1"/>
    <property type="molecule type" value="Genomic_DNA"/>
</dbReference>